<feature type="transmembrane region" description="Helical" evidence="1">
    <location>
        <begin position="12"/>
        <end position="31"/>
    </location>
</feature>
<organism evidence="2 3">
    <name type="scientific">Ciceribacter naphthalenivorans</name>
    <dbReference type="NCBI Taxonomy" id="1118451"/>
    <lineage>
        <taxon>Bacteria</taxon>
        <taxon>Pseudomonadati</taxon>
        <taxon>Pseudomonadota</taxon>
        <taxon>Alphaproteobacteria</taxon>
        <taxon>Hyphomicrobiales</taxon>
        <taxon>Rhizobiaceae</taxon>
        <taxon>Ciceribacter</taxon>
    </lineage>
</organism>
<dbReference type="RefSeq" id="WP_147180287.1">
    <property type="nucleotide sequence ID" value="NZ_BJZP01000009.1"/>
</dbReference>
<dbReference type="Proteomes" id="UP000321717">
    <property type="component" value="Unassembled WGS sequence"/>
</dbReference>
<sequence>MSRWCGTRAIKAYWTLTEGAGLVVSILGVLADVVPLAGSLVRFGTGLTALILTVAVGALGIAVGWFRRRSAVRVAPSP</sequence>
<proteinExistence type="predicted"/>
<dbReference type="Pfam" id="PF07787">
    <property type="entry name" value="TMEM43"/>
    <property type="match status" value="1"/>
</dbReference>
<gene>
    <name evidence="2" type="ORF">RNA01_22490</name>
</gene>
<evidence type="ECO:0000256" key="1">
    <source>
        <dbReference type="SAM" id="Phobius"/>
    </source>
</evidence>
<keyword evidence="1" id="KW-0812">Transmembrane</keyword>
<reference evidence="2 3" key="1">
    <citation type="submission" date="2019-07" db="EMBL/GenBank/DDBJ databases">
        <title>Whole genome shotgun sequence of Rhizobium naphthalenivorans NBRC 107585.</title>
        <authorList>
            <person name="Hosoyama A."/>
            <person name="Uohara A."/>
            <person name="Ohji S."/>
            <person name="Ichikawa N."/>
        </authorList>
    </citation>
    <scope>NUCLEOTIDE SEQUENCE [LARGE SCALE GENOMIC DNA]</scope>
    <source>
        <strain evidence="2 3">NBRC 107585</strain>
    </source>
</reference>
<comment type="caution">
    <text evidence="2">The sequence shown here is derived from an EMBL/GenBank/DDBJ whole genome shotgun (WGS) entry which is preliminary data.</text>
</comment>
<keyword evidence="3" id="KW-1185">Reference proteome</keyword>
<protein>
    <submittedName>
        <fullName evidence="2">Uncharacterized protein</fullName>
    </submittedName>
</protein>
<dbReference type="InterPro" id="IPR012430">
    <property type="entry name" value="TMEM43_fam"/>
</dbReference>
<dbReference type="OrthoDB" id="273988at2"/>
<keyword evidence="1" id="KW-1133">Transmembrane helix</keyword>
<keyword evidence="1" id="KW-0472">Membrane</keyword>
<evidence type="ECO:0000313" key="3">
    <source>
        <dbReference type="Proteomes" id="UP000321717"/>
    </source>
</evidence>
<dbReference type="AlphaFoldDB" id="A0A512HIQ5"/>
<accession>A0A512HIQ5</accession>
<name>A0A512HIQ5_9HYPH</name>
<evidence type="ECO:0000313" key="2">
    <source>
        <dbReference type="EMBL" id="GEO85317.1"/>
    </source>
</evidence>
<feature type="transmembrane region" description="Helical" evidence="1">
    <location>
        <begin position="43"/>
        <end position="66"/>
    </location>
</feature>
<dbReference type="EMBL" id="BJZP01000009">
    <property type="protein sequence ID" value="GEO85317.1"/>
    <property type="molecule type" value="Genomic_DNA"/>
</dbReference>